<dbReference type="InParanoid" id="A0A0C3PJ59"/>
<dbReference type="OrthoDB" id="2831558at2759"/>
<dbReference type="PANTHER" id="PTHR36091:SF2">
    <property type="entry name" value="AMINOGLYCOSIDE PHOSPHOTRANSFERASE DOMAIN-CONTAINING PROTEIN"/>
    <property type="match status" value="1"/>
</dbReference>
<dbReference type="AlphaFoldDB" id="A0A0C3PJ59"/>
<dbReference type="PANTHER" id="PTHR36091">
    <property type="entry name" value="ALTERED INHERITANCE OF MITOCHONDRIA PROTEIN 9, MITOCHONDRIAL"/>
    <property type="match status" value="1"/>
</dbReference>
<reference evidence="2" key="2">
    <citation type="submission" date="2015-01" db="EMBL/GenBank/DDBJ databases">
        <title>Evolutionary Origins and Diversification of the Mycorrhizal Mutualists.</title>
        <authorList>
            <consortium name="DOE Joint Genome Institute"/>
            <consortium name="Mycorrhizal Genomics Consortium"/>
            <person name="Kohler A."/>
            <person name="Kuo A."/>
            <person name="Nagy L.G."/>
            <person name="Floudas D."/>
            <person name="Copeland A."/>
            <person name="Barry K.W."/>
            <person name="Cichocki N."/>
            <person name="Veneault-Fourrey C."/>
            <person name="LaButti K."/>
            <person name="Lindquist E.A."/>
            <person name="Lipzen A."/>
            <person name="Lundell T."/>
            <person name="Morin E."/>
            <person name="Murat C."/>
            <person name="Riley R."/>
            <person name="Ohm R."/>
            <person name="Sun H."/>
            <person name="Tunlid A."/>
            <person name="Henrissat B."/>
            <person name="Grigoriev I.V."/>
            <person name="Hibbett D.S."/>
            <person name="Martin F."/>
        </authorList>
    </citation>
    <scope>NUCLEOTIDE SEQUENCE [LARGE SCALE GENOMIC DNA]</scope>
    <source>
        <strain evidence="2">Marx 270</strain>
    </source>
</reference>
<sequence length="519" mass="59132">MHRGKWCIERANFQIAYDHNRAFSSVSDSPDDLFNYSSGRWLVHDDLRLAERRREFDVDELCRLAAQSVGRSSQAIDTFMVARIPYPVTVYKFYAIASEVATMRFLRSSGLPVLEVYDYSPSSDNVAKTEYIFMEFMRSTKLSDVWLELEEPDIVSALRHLALLESRMISIPFPAGGSLYYTNELEKVAGRTCVLLNDERFCVGPDAGLRMWFGRRLQLDVDRGPYEIAEAALVATARKELMHLEQFGRPLLPFRRERREAYGYKEQSPSDHIKNFERYLLIASRSNVIVSTSSDSNQLKIVGLLDWQHASILPALLLAGIPGRSQNYDDPVSQVLIPPSPPANMDELDQSEQSHALGLCHRRLVHFHYFKNTEEYNKLHHDALSDPASMFICGLFDQAGAPWEGETRALKTTLLEAMEIWGRLTGEGVPCPVAFEPDDLPKTKELSAKLQVADENFEGCRGMAGFETETWVSNEHYAMAMALAELLKLRVLTEIPEEEVRAKTEANWFLNDMDEKDHM</sequence>
<keyword evidence="2" id="KW-1185">Reference proteome</keyword>
<proteinExistence type="predicted"/>
<evidence type="ECO:0000313" key="2">
    <source>
        <dbReference type="Proteomes" id="UP000054217"/>
    </source>
</evidence>
<dbReference type="STRING" id="870435.A0A0C3PJ59"/>
<dbReference type="HOGENOM" id="CLU_019189_9_1_1"/>
<name>A0A0C3PJ59_PISTI</name>
<dbReference type="Proteomes" id="UP000054217">
    <property type="component" value="Unassembled WGS sequence"/>
</dbReference>
<dbReference type="InterPro" id="IPR051035">
    <property type="entry name" value="Mito_inheritance_9"/>
</dbReference>
<gene>
    <name evidence="1" type="ORF">M404DRAFT_12071</name>
</gene>
<evidence type="ECO:0008006" key="3">
    <source>
        <dbReference type="Google" id="ProtNLM"/>
    </source>
</evidence>
<protein>
    <recommendedName>
        <fullName evidence="3">Aminoglycoside phosphotransferase domain-containing protein</fullName>
    </recommendedName>
</protein>
<organism evidence="1 2">
    <name type="scientific">Pisolithus tinctorius Marx 270</name>
    <dbReference type="NCBI Taxonomy" id="870435"/>
    <lineage>
        <taxon>Eukaryota</taxon>
        <taxon>Fungi</taxon>
        <taxon>Dikarya</taxon>
        <taxon>Basidiomycota</taxon>
        <taxon>Agaricomycotina</taxon>
        <taxon>Agaricomycetes</taxon>
        <taxon>Agaricomycetidae</taxon>
        <taxon>Boletales</taxon>
        <taxon>Sclerodermatineae</taxon>
        <taxon>Pisolithaceae</taxon>
        <taxon>Pisolithus</taxon>
    </lineage>
</organism>
<evidence type="ECO:0000313" key="1">
    <source>
        <dbReference type="EMBL" id="KIO14180.1"/>
    </source>
</evidence>
<accession>A0A0C3PJ59</accession>
<dbReference type="GO" id="GO:0005739">
    <property type="term" value="C:mitochondrion"/>
    <property type="evidence" value="ECO:0007669"/>
    <property type="project" value="TreeGrafter"/>
</dbReference>
<dbReference type="EMBL" id="KN831945">
    <property type="protein sequence ID" value="KIO14180.1"/>
    <property type="molecule type" value="Genomic_DNA"/>
</dbReference>
<reference evidence="1 2" key="1">
    <citation type="submission" date="2014-04" db="EMBL/GenBank/DDBJ databases">
        <authorList>
            <consortium name="DOE Joint Genome Institute"/>
            <person name="Kuo A."/>
            <person name="Kohler A."/>
            <person name="Costa M.D."/>
            <person name="Nagy L.G."/>
            <person name="Floudas D."/>
            <person name="Copeland A."/>
            <person name="Barry K.W."/>
            <person name="Cichocki N."/>
            <person name="Veneault-Fourrey C."/>
            <person name="LaButti K."/>
            <person name="Lindquist E.A."/>
            <person name="Lipzen A."/>
            <person name="Lundell T."/>
            <person name="Morin E."/>
            <person name="Murat C."/>
            <person name="Sun H."/>
            <person name="Tunlid A."/>
            <person name="Henrissat B."/>
            <person name="Grigoriev I.V."/>
            <person name="Hibbett D.S."/>
            <person name="Martin F."/>
            <person name="Nordberg H.P."/>
            <person name="Cantor M.N."/>
            <person name="Hua S.X."/>
        </authorList>
    </citation>
    <scope>NUCLEOTIDE SEQUENCE [LARGE SCALE GENOMIC DNA]</scope>
    <source>
        <strain evidence="1 2">Marx 270</strain>
    </source>
</reference>